<dbReference type="SUPFAM" id="SSF52540">
    <property type="entry name" value="P-loop containing nucleoside triphosphate hydrolases"/>
    <property type="match status" value="1"/>
</dbReference>
<gene>
    <name evidence="2" type="ORF">A2129_01255</name>
</gene>
<reference evidence="2 3" key="1">
    <citation type="journal article" date="2016" name="Nat. Commun.">
        <title>Thousands of microbial genomes shed light on interconnected biogeochemical processes in an aquifer system.</title>
        <authorList>
            <person name="Anantharaman K."/>
            <person name="Brown C.T."/>
            <person name="Hug L.A."/>
            <person name="Sharon I."/>
            <person name="Castelle C.J."/>
            <person name="Probst A.J."/>
            <person name="Thomas B.C."/>
            <person name="Singh A."/>
            <person name="Wilkins M.J."/>
            <person name="Karaoz U."/>
            <person name="Brodie E.L."/>
            <person name="Williams K.H."/>
            <person name="Hubbard S.S."/>
            <person name="Banfield J.F."/>
        </authorList>
    </citation>
    <scope>NUCLEOTIDE SEQUENCE [LARGE SCALE GENOMIC DNA]</scope>
</reference>
<evidence type="ECO:0000313" key="3">
    <source>
        <dbReference type="Proteomes" id="UP000177737"/>
    </source>
</evidence>
<protein>
    <recommendedName>
        <fullName evidence="1">ATPase AAA-type core domain-containing protein</fullName>
    </recommendedName>
</protein>
<dbReference type="AlphaFoldDB" id="A0A1F7WW39"/>
<dbReference type="Gene3D" id="3.40.50.300">
    <property type="entry name" value="P-loop containing nucleotide triphosphate hydrolases"/>
    <property type="match status" value="1"/>
</dbReference>
<dbReference type="InterPro" id="IPR003959">
    <property type="entry name" value="ATPase_AAA_core"/>
</dbReference>
<evidence type="ECO:0000259" key="1">
    <source>
        <dbReference type="Pfam" id="PF13304"/>
    </source>
</evidence>
<organism evidence="2 3">
    <name type="scientific">Candidatus Woesebacteria bacterium GWC1_42_13</name>
    <dbReference type="NCBI Taxonomy" id="1802475"/>
    <lineage>
        <taxon>Bacteria</taxon>
        <taxon>Candidatus Woeseibacteriota</taxon>
    </lineage>
</organism>
<sequence>MIILSELTIKNFRCFEEQHFNFKVPNGSDEGRGLNIFIGENGNGKTSVLEAIEYLTQSRLKSKSSVSIRDFLDIKKKVEIQAVTNEFEVESVFSKDKFICNGFQFEAKARETKSDNLVSPIVFDNKIIPAVEGKLQDYELRLDVTKPWGASRLPNFQIVYFDKNRRRHISKGIFPSKLDDLIEDLNFQVLEKINLLDESKVDQKRAKAELLNINNVIREILLEGTSDKLFDKVLSDCEEFFDREISLDLISNLEPFSSSFFSAKVGDLHQLPISQLGSGTEMIFSLIFLYNYFSLRGNNIVFLIDEPELHLHPMWQDKLVDLLKRITRTNQVFVSTHSPYIFKNCVNTEAGLLTFNKSDNGKVIVDDARNTYWGHFPWSPSWGEINYYAYNLPTIDFHNELYGYLQEKSGQDNLADFDNYLCRSKKINEIRKYTDKSTGKTSDVTLCTYIRNQIHHPENKINPTFTNDDLGKSLQLLINCF</sequence>
<dbReference type="EMBL" id="MGFN01000014">
    <property type="protein sequence ID" value="OGM07051.1"/>
    <property type="molecule type" value="Genomic_DNA"/>
</dbReference>
<dbReference type="GO" id="GO:0016887">
    <property type="term" value="F:ATP hydrolysis activity"/>
    <property type="evidence" value="ECO:0007669"/>
    <property type="project" value="InterPro"/>
</dbReference>
<dbReference type="Pfam" id="PF13304">
    <property type="entry name" value="AAA_21"/>
    <property type="match status" value="1"/>
</dbReference>
<dbReference type="PANTHER" id="PTHR43581">
    <property type="entry name" value="ATP/GTP PHOSPHATASE"/>
    <property type="match status" value="1"/>
</dbReference>
<dbReference type="InterPro" id="IPR051396">
    <property type="entry name" value="Bact_Antivir_Def_Nuclease"/>
</dbReference>
<dbReference type="GO" id="GO:0005524">
    <property type="term" value="F:ATP binding"/>
    <property type="evidence" value="ECO:0007669"/>
    <property type="project" value="InterPro"/>
</dbReference>
<dbReference type="InterPro" id="IPR027417">
    <property type="entry name" value="P-loop_NTPase"/>
</dbReference>
<accession>A0A1F7WW39</accession>
<comment type="caution">
    <text evidence="2">The sequence shown here is derived from an EMBL/GenBank/DDBJ whole genome shotgun (WGS) entry which is preliminary data.</text>
</comment>
<evidence type="ECO:0000313" key="2">
    <source>
        <dbReference type="EMBL" id="OGM07051.1"/>
    </source>
</evidence>
<feature type="domain" description="ATPase AAA-type core" evidence="1">
    <location>
        <begin position="34"/>
        <end position="341"/>
    </location>
</feature>
<name>A0A1F7WW39_9BACT</name>
<proteinExistence type="predicted"/>
<dbReference type="PANTHER" id="PTHR43581:SF4">
    <property type="entry name" value="ATP_GTP PHOSPHATASE"/>
    <property type="match status" value="1"/>
</dbReference>
<dbReference type="Proteomes" id="UP000177737">
    <property type="component" value="Unassembled WGS sequence"/>
</dbReference>